<keyword evidence="1" id="KW-1133">Transmembrane helix</keyword>
<evidence type="ECO:0000313" key="4">
    <source>
        <dbReference type="Proteomes" id="UP000293036"/>
    </source>
</evidence>
<sequence length="113" mass="12286">MTISHIDPWSALKISFLVSVAIGIMLIVASIVLWLVFDAMHVWAGIDDLLKTLNSEQLMKLGQFLQFGRLIPFSVVVAVIEVVLLTALGTLMAVIFNVIAVLVGGLHITVTDE</sequence>
<dbReference type="AlphaFoldDB" id="A0A4Q9UZD8"/>
<evidence type="ECO:0000313" key="3">
    <source>
        <dbReference type="EMBL" id="TBW21122.1"/>
    </source>
</evidence>
<evidence type="ECO:0000259" key="2">
    <source>
        <dbReference type="Pfam" id="PF12089"/>
    </source>
</evidence>
<dbReference type="Pfam" id="PF12089">
    <property type="entry name" value="DUF3566"/>
    <property type="match status" value="1"/>
</dbReference>
<keyword evidence="1" id="KW-0472">Membrane</keyword>
<dbReference type="EMBL" id="SJDT01000005">
    <property type="protein sequence ID" value="TBW21122.1"/>
    <property type="molecule type" value="Genomic_DNA"/>
</dbReference>
<reference evidence="3 4" key="1">
    <citation type="submission" date="2019-02" db="EMBL/GenBank/DDBJ databases">
        <title>Arcanobacterium bovis sp. nov., isolated from the milk of a cow with mastitis.</title>
        <authorList>
            <person name="Sammra O."/>
            <person name="Foster G."/>
            <person name="Hassan A."/>
            <person name="Alssahen M."/>
            <person name="Laemmler C."/>
            <person name="Borowiak M."/>
            <person name="Malorny B."/>
            <person name="Abdulmawjood A."/>
        </authorList>
    </citation>
    <scope>NUCLEOTIDE SEQUENCE [LARGE SCALE GENOMIC DNA]</scope>
    <source>
        <strain evidence="3 4">C605018/01/1</strain>
    </source>
</reference>
<organism evidence="3 4">
    <name type="scientific">Arcanobacterium bovis</name>
    <dbReference type="NCBI Taxonomy" id="2529275"/>
    <lineage>
        <taxon>Bacteria</taxon>
        <taxon>Bacillati</taxon>
        <taxon>Actinomycetota</taxon>
        <taxon>Actinomycetes</taxon>
        <taxon>Actinomycetales</taxon>
        <taxon>Actinomycetaceae</taxon>
        <taxon>Arcanobacterium</taxon>
    </lineage>
</organism>
<evidence type="ECO:0000256" key="1">
    <source>
        <dbReference type="SAM" id="Phobius"/>
    </source>
</evidence>
<feature type="domain" description="DUF3566" evidence="2">
    <location>
        <begin position="1"/>
        <end position="112"/>
    </location>
</feature>
<feature type="transmembrane region" description="Helical" evidence="1">
    <location>
        <begin position="14"/>
        <end position="37"/>
    </location>
</feature>
<protein>
    <submittedName>
        <fullName evidence="3">DUF3566 domain-containing protein</fullName>
    </submittedName>
</protein>
<dbReference type="InterPro" id="IPR021949">
    <property type="entry name" value="DUF3566_TM"/>
</dbReference>
<dbReference type="OrthoDB" id="3240216at2"/>
<feature type="transmembrane region" description="Helical" evidence="1">
    <location>
        <begin position="67"/>
        <end position="85"/>
    </location>
</feature>
<gene>
    <name evidence="3" type="ORF">EZJ44_06950</name>
</gene>
<accession>A0A4Q9UZD8</accession>
<keyword evidence="1" id="KW-0812">Transmembrane</keyword>
<comment type="caution">
    <text evidence="3">The sequence shown here is derived from an EMBL/GenBank/DDBJ whole genome shotgun (WGS) entry which is preliminary data.</text>
</comment>
<name>A0A4Q9UZD8_9ACTO</name>
<dbReference type="Proteomes" id="UP000293036">
    <property type="component" value="Unassembled WGS sequence"/>
</dbReference>
<feature type="transmembrane region" description="Helical" evidence="1">
    <location>
        <begin position="91"/>
        <end position="110"/>
    </location>
</feature>
<keyword evidence="4" id="KW-1185">Reference proteome</keyword>
<proteinExistence type="predicted"/>